<comment type="pathway">
    <text evidence="2">Carbohydrate biosynthesis; dTDP-L-rhamnose biosynthesis.</text>
</comment>
<organism evidence="4 5">
    <name type="scientific">Actinacidiphila yanglinensis</name>
    <dbReference type="NCBI Taxonomy" id="310779"/>
    <lineage>
        <taxon>Bacteria</taxon>
        <taxon>Bacillati</taxon>
        <taxon>Actinomycetota</taxon>
        <taxon>Actinomycetes</taxon>
        <taxon>Kitasatosporales</taxon>
        <taxon>Streptomycetaceae</taxon>
        <taxon>Actinacidiphila</taxon>
    </lineage>
</organism>
<dbReference type="PANTHER" id="PTHR10491">
    <property type="entry name" value="DTDP-4-DEHYDRORHAMNOSE REDUCTASE"/>
    <property type="match status" value="1"/>
</dbReference>
<dbReference type="InterPro" id="IPR029903">
    <property type="entry name" value="RmlD-like-bd"/>
</dbReference>
<dbReference type="UniPathway" id="UPA00124"/>
<protein>
    <recommendedName>
        <fullName evidence="2">dTDP-4-dehydrorhamnose reductase</fullName>
        <ecNumber evidence="2">1.1.1.133</ecNumber>
    </recommendedName>
</protein>
<proteinExistence type="inferred from homology"/>
<dbReference type="Gene3D" id="3.90.25.10">
    <property type="entry name" value="UDP-galactose 4-epimerase, domain 1"/>
    <property type="match status" value="1"/>
</dbReference>
<dbReference type="GO" id="GO:0019305">
    <property type="term" value="P:dTDP-rhamnose biosynthetic process"/>
    <property type="evidence" value="ECO:0007669"/>
    <property type="project" value="UniProtKB-UniPathway"/>
</dbReference>
<keyword evidence="2" id="KW-0521">NADP</keyword>
<evidence type="ECO:0000256" key="2">
    <source>
        <dbReference type="RuleBase" id="RU364082"/>
    </source>
</evidence>
<reference evidence="4 5" key="1">
    <citation type="submission" date="2016-10" db="EMBL/GenBank/DDBJ databases">
        <authorList>
            <person name="de Groot N.N."/>
        </authorList>
    </citation>
    <scope>NUCLEOTIDE SEQUENCE [LARGE SCALE GENOMIC DNA]</scope>
    <source>
        <strain evidence="4 5">CGMCC 4.2023</strain>
    </source>
</reference>
<dbReference type="GO" id="GO:0008831">
    <property type="term" value="F:dTDP-4-dehydrorhamnose reductase activity"/>
    <property type="evidence" value="ECO:0007669"/>
    <property type="project" value="UniProtKB-EC"/>
</dbReference>
<dbReference type="Pfam" id="PF04321">
    <property type="entry name" value="RmlD_sub_bind"/>
    <property type="match status" value="1"/>
</dbReference>
<dbReference type="NCBIfam" id="TIGR01214">
    <property type="entry name" value="rmlD"/>
    <property type="match status" value="1"/>
</dbReference>
<evidence type="ECO:0000313" key="4">
    <source>
        <dbReference type="EMBL" id="SEG86384.1"/>
    </source>
</evidence>
<evidence type="ECO:0000256" key="1">
    <source>
        <dbReference type="ARBA" id="ARBA00010944"/>
    </source>
</evidence>
<dbReference type="EMBL" id="FNVU01000017">
    <property type="protein sequence ID" value="SEG86384.1"/>
    <property type="molecule type" value="Genomic_DNA"/>
</dbReference>
<dbReference type="CDD" id="cd05254">
    <property type="entry name" value="dTDP_HR_like_SDR_e"/>
    <property type="match status" value="1"/>
</dbReference>
<comment type="function">
    <text evidence="2">Catalyzes the reduction of dTDP-6-deoxy-L-lyxo-4-hexulose to yield dTDP-L-rhamnose.</text>
</comment>
<dbReference type="AlphaFoldDB" id="A0A1H6DME0"/>
<dbReference type="InterPro" id="IPR005913">
    <property type="entry name" value="dTDP_dehydrorham_reduct"/>
</dbReference>
<gene>
    <name evidence="4" type="ORF">SAMN05216223_11780</name>
</gene>
<evidence type="ECO:0000313" key="5">
    <source>
        <dbReference type="Proteomes" id="UP000236754"/>
    </source>
</evidence>
<dbReference type="Gene3D" id="3.40.50.720">
    <property type="entry name" value="NAD(P)-binding Rossmann-like Domain"/>
    <property type="match status" value="1"/>
</dbReference>
<keyword evidence="5" id="KW-1185">Reference proteome</keyword>
<dbReference type="SUPFAM" id="SSF51735">
    <property type="entry name" value="NAD(P)-binding Rossmann-fold domains"/>
    <property type="match status" value="1"/>
</dbReference>
<comment type="similarity">
    <text evidence="1 2">Belongs to the dTDP-4-dehydrorhamnose reductase family.</text>
</comment>
<keyword evidence="2" id="KW-0560">Oxidoreductase</keyword>
<accession>A0A1H6DME0</accession>
<dbReference type="EC" id="1.1.1.133" evidence="2"/>
<feature type="domain" description="RmlD-like substrate binding" evidence="3">
    <location>
        <begin position="9"/>
        <end position="289"/>
    </location>
</feature>
<dbReference type="InterPro" id="IPR036291">
    <property type="entry name" value="NAD(P)-bd_dom_sf"/>
</dbReference>
<name>A0A1H6DME0_9ACTN</name>
<dbReference type="PANTHER" id="PTHR10491:SF4">
    <property type="entry name" value="METHIONINE ADENOSYLTRANSFERASE 2 SUBUNIT BETA"/>
    <property type="match status" value="1"/>
</dbReference>
<evidence type="ECO:0000259" key="3">
    <source>
        <dbReference type="Pfam" id="PF04321"/>
    </source>
</evidence>
<sequence>MKPPNATWLVTGAAGMLGQDLLVRLRTEPDTAVVALGSTALDITDPEAVAAAVAEHQPVLVVNCAAWTGVDDAESREADAARINGDGPRYLAEACAKAGAKMIQVSTDYVFAGDAGSPYAEDAPTGPRGAYGRTKLAGERAVLDILPDDGYVVRTAWLYGAARGNFVRTMIRLEGVKDTLDVVDDQRGQPTWTADLADRLVRLGVAALAGDAPAGVYHGTSAGETTWFDFTREIFRLLGADPERVRPTTSAAFARPAPRPSYSVLGHDRWRSAGIEPIRDWQSALADAFPALVAAERG</sequence>
<dbReference type="Proteomes" id="UP000236754">
    <property type="component" value="Unassembled WGS sequence"/>
</dbReference>
<dbReference type="GO" id="GO:0005829">
    <property type="term" value="C:cytosol"/>
    <property type="evidence" value="ECO:0007669"/>
    <property type="project" value="TreeGrafter"/>
</dbReference>